<comment type="subcellular location">
    <subcellularLocation>
        <location evidence="1">Mitochondrion</location>
    </subcellularLocation>
</comment>
<evidence type="ECO:0000256" key="2">
    <source>
        <dbReference type="ARBA" id="ARBA00006700"/>
    </source>
</evidence>
<evidence type="ECO:0000256" key="1">
    <source>
        <dbReference type="ARBA" id="ARBA00004173"/>
    </source>
</evidence>
<keyword evidence="3" id="KW-0689">Ribosomal protein</keyword>
<dbReference type="PANTHER" id="PTHR12059:SF5">
    <property type="entry name" value="LARGE RIBOSOMAL SUBUNIT PROTEIN UL23M"/>
    <property type="match status" value="1"/>
</dbReference>
<evidence type="ECO:0000256" key="5">
    <source>
        <dbReference type="ARBA" id="ARBA00023274"/>
    </source>
</evidence>
<keyword evidence="5" id="KW-0687">Ribonucleoprotein</keyword>
<evidence type="ECO:0000313" key="8">
    <source>
        <dbReference type="Proteomes" id="UP001165740"/>
    </source>
</evidence>
<evidence type="ECO:0000313" key="9">
    <source>
        <dbReference type="RefSeq" id="XP_055888502.1"/>
    </source>
</evidence>
<name>A0A9W3AML1_BIOGL</name>
<evidence type="ECO:0000256" key="3">
    <source>
        <dbReference type="ARBA" id="ARBA00022980"/>
    </source>
</evidence>
<dbReference type="GO" id="GO:0003735">
    <property type="term" value="F:structural constituent of ribosome"/>
    <property type="evidence" value="ECO:0007669"/>
    <property type="project" value="InterPro"/>
</dbReference>
<reference evidence="9" key="1">
    <citation type="submission" date="2025-08" db="UniProtKB">
        <authorList>
            <consortium name="RefSeq"/>
        </authorList>
    </citation>
    <scope>IDENTIFICATION</scope>
</reference>
<dbReference type="GeneID" id="129926750"/>
<dbReference type="FunFam" id="3.30.70.330:FF:000284">
    <property type="entry name" value="39S ribosomal protein L23, mitochondrial"/>
    <property type="match status" value="1"/>
</dbReference>
<dbReference type="PANTHER" id="PTHR12059">
    <property type="entry name" value="RIBOSOMAL PROTEIN L23-RELATED"/>
    <property type="match status" value="1"/>
</dbReference>
<dbReference type="RefSeq" id="XP_055888502.1">
    <property type="nucleotide sequence ID" value="XM_056032527.1"/>
</dbReference>
<dbReference type="OMA" id="QMGDITW"/>
<accession>A0A9W3AML1</accession>
<dbReference type="InterPro" id="IPR013025">
    <property type="entry name" value="Ribosomal_uL23-like"/>
</dbReference>
<dbReference type="Pfam" id="PF00276">
    <property type="entry name" value="Ribosomal_L23"/>
    <property type="match status" value="1"/>
</dbReference>
<evidence type="ECO:0000256" key="7">
    <source>
        <dbReference type="ARBA" id="ARBA00041375"/>
    </source>
</evidence>
<dbReference type="GO" id="GO:0005762">
    <property type="term" value="C:mitochondrial large ribosomal subunit"/>
    <property type="evidence" value="ECO:0007669"/>
    <property type="project" value="TreeGrafter"/>
</dbReference>
<dbReference type="InterPro" id="IPR012678">
    <property type="entry name" value="Ribosomal_uL23/eL15/eS24_sf"/>
</dbReference>
<dbReference type="AlphaFoldDB" id="A0A9W3AML1"/>
<dbReference type="GO" id="GO:0032543">
    <property type="term" value="P:mitochondrial translation"/>
    <property type="evidence" value="ECO:0007669"/>
    <property type="project" value="TreeGrafter"/>
</dbReference>
<organism evidence="8 9">
    <name type="scientific">Biomphalaria glabrata</name>
    <name type="common">Bloodfluke planorb</name>
    <name type="synonym">Freshwater snail</name>
    <dbReference type="NCBI Taxonomy" id="6526"/>
    <lineage>
        <taxon>Eukaryota</taxon>
        <taxon>Metazoa</taxon>
        <taxon>Spiralia</taxon>
        <taxon>Lophotrochozoa</taxon>
        <taxon>Mollusca</taxon>
        <taxon>Gastropoda</taxon>
        <taxon>Heterobranchia</taxon>
        <taxon>Euthyneura</taxon>
        <taxon>Panpulmonata</taxon>
        <taxon>Hygrophila</taxon>
        <taxon>Lymnaeoidea</taxon>
        <taxon>Planorbidae</taxon>
        <taxon>Biomphalaria</taxon>
    </lineage>
</organism>
<evidence type="ECO:0000256" key="4">
    <source>
        <dbReference type="ARBA" id="ARBA00023128"/>
    </source>
</evidence>
<sequence length="168" mass="20048">MSSSLTLRGAQLLPLYRRRIPKYPIFWKGDPQIRVFLPQFWMRLIKPDYDIPSNQVHFEVHIQMSDLDIKNYLEKIYKVPVLSVQTEIIRGADIKHKTKGFIQSREPDKKMAYLVLADGQKFTFPNIFEKKPPPSKQQMKEFQKVQREGQLEQQQTWERGAVPPWFRF</sequence>
<proteinExistence type="inferred from homology"/>
<dbReference type="OrthoDB" id="275582at2759"/>
<protein>
    <recommendedName>
        <fullName evidence="6">Large ribosomal subunit protein uL23m</fullName>
    </recommendedName>
    <alternativeName>
        <fullName evidence="7">39S ribosomal protein L23, mitochondrial</fullName>
    </alternativeName>
</protein>
<keyword evidence="8" id="KW-1185">Reference proteome</keyword>
<dbReference type="Proteomes" id="UP001165740">
    <property type="component" value="Chromosome 6"/>
</dbReference>
<comment type="similarity">
    <text evidence="2">Belongs to the universal ribosomal protein uL23 family.</text>
</comment>
<gene>
    <name evidence="9" type="primary">LOC129926750</name>
</gene>
<dbReference type="InterPro" id="IPR012677">
    <property type="entry name" value="Nucleotide-bd_a/b_plait_sf"/>
</dbReference>
<evidence type="ECO:0000256" key="6">
    <source>
        <dbReference type="ARBA" id="ARBA00039977"/>
    </source>
</evidence>
<dbReference type="Gene3D" id="3.30.70.330">
    <property type="match status" value="1"/>
</dbReference>
<dbReference type="SUPFAM" id="SSF54189">
    <property type="entry name" value="Ribosomal proteins S24e, L23 and L15e"/>
    <property type="match status" value="1"/>
</dbReference>
<keyword evidence="4" id="KW-0496">Mitochondrion</keyword>